<keyword evidence="2" id="KW-1185">Reference proteome</keyword>
<evidence type="ECO:0000313" key="1">
    <source>
        <dbReference type="EMBL" id="AZB00177.1"/>
    </source>
</evidence>
<dbReference type="EMBL" id="CP033926">
    <property type="protein sequence ID" value="AZB00177.1"/>
    <property type="molecule type" value="Genomic_DNA"/>
</dbReference>
<reference evidence="1 2" key="1">
    <citation type="submission" date="2018-11" db="EMBL/GenBank/DDBJ databases">
        <title>Proposal to divide the Flavobacteriaceae and reorganize its genera based on Amino Acid Identity values calculated from whole genome sequences.</title>
        <authorList>
            <person name="Nicholson A.C."/>
            <person name="Gulvik C.A."/>
            <person name="Whitney A.M."/>
            <person name="Humrighouse B.W."/>
            <person name="Bell M."/>
            <person name="Holmes B."/>
            <person name="Steigerwalt A.G."/>
            <person name="Villarma A."/>
            <person name="Sheth M."/>
            <person name="Batra D."/>
            <person name="Pryor J."/>
            <person name="Bernardet J.-F."/>
            <person name="Hugo C."/>
            <person name="Kampfer P."/>
            <person name="Newman J."/>
            <person name="McQuiston J.R."/>
        </authorList>
    </citation>
    <scope>NUCLEOTIDE SEQUENCE [LARGE SCALE GENOMIC DNA]</scope>
    <source>
        <strain evidence="1 2">DSM 16927</strain>
    </source>
</reference>
<dbReference type="Proteomes" id="UP000279541">
    <property type="component" value="Chromosome"/>
</dbReference>
<dbReference type="SUPFAM" id="SSF53098">
    <property type="entry name" value="Ribonuclease H-like"/>
    <property type="match status" value="1"/>
</dbReference>
<evidence type="ECO:0000313" key="2">
    <source>
        <dbReference type="Proteomes" id="UP000279541"/>
    </source>
</evidence>
<gene>
    <name evidence="1" type="ORF">EG359_11325</name>
</gene>
<dbReference type="Gene3D" id="3.30.420.10">
    <property type="entry name" value="Ribonuclease H-like superfamily/Ribonuclease H"/>
    <property type="match status" value="1"/>
</dbReference>
<sequence>MLPKSGIKPTLFTAIDDCTRIKVIRIYFNKNAESIIQFLNAILDTFYFPINHIQTDLGIKFFNYPPSNKF</sequence>
<protein>
    <recommendedName>
        <fullName evidence="3">Integrase catalytic domain-containing protein</fullName>
    </recommendedName>
</protein>
<evidence type="ECO:0008006" key="3">
    <source>
        <dbReference type="Google" id="ProtNLM"/>
    </source>
</evidence>
<accession>A0ABM7BLQ5</accession>
<proteinExistence type="predicted"/>
<dbReference type="InterPro" id="IPR036397">
    <property type="entry name" value="RNaseH_sf"/>
</dbReference>
<organism evidence="1 2">
    <name type="scientific">Chryseobacterium joostei</name>
    <dbReference type="NCBI Taxonomy" id="112234"/>
    <lineage>
        <taxon>Bacteria</taxon>
        <taxon>Pseudomonadati</taxon>
        <taxon>Bacteroidota</taxon>
        <taxon>Flavobacteriia</taxon>
        <taxon>Flavobacteriales</taxon>
        <taxon>Weeksellaceae</taxon>
        <taxon>Chryseobacterium group</taxon>
        <taxon>Chryseobacterium</taxon>
    </lineage>
</organism>
<name>A0ABM7BLQ5_9FLAO</name>
<dbReference type="InterPro" id="IPR012337">
    <property type="entry name" value="RNaseH-like_sf"/>
</dbReference>